<keyword evidence="4" id="KW-0067">ATP-binding</keyword>
<protein>
    <recommendedName>
        <fullName evidence="6">Protein kinase domain-containing protein</fullName>
    </recommendedName>
</protein>
<dbReference type="Gene3D" id="1.10.510.10">
    <property type="entry name" value="Transferase(Phosphotransferase) domain 1"/>
    <property type="match status" value="1"/>
</dbReference>
<organism evidence="7 8">
    <name type="scientific">Pristionchus fissidentatus</name>
    <dbReference type="NCBI Taxonomy" id="1538716"/>
    <lineage>
        <taxon>Eukaryota</taxon>
        <taxon>Metazoa</taxon>
        <taxon>Ecdysozoa</taxon>
        <taxon>Nematoda</taxon>
        <taxon>Chromadorea</taxon>
        <taxon>Rhabditida</taxon>
        <taxon>Rhabditina</taxon>
        <taxon>Diplogasteromorpha</taxon>
        <taxon>Diplogasteroidea</taxon>
        <taxon>Neodiplogasteridae</taxon>
        <taxon>Pristionchus</taxon>
    </lineage>
</organism>
<evidence type="ECO:0000256" key="4">
    <source>
        <dbReference type="ARBA" id="ARBA00022840"/>
    </source>
</evidence>
<reference evidence="7" key="1">
    <citation type="submission" date="2023-10" db="EMBL/GenBank/DDBJ databases">
        <title>Genome assembly of Pristionchus species.</title>
        <authorList>
            <person name="Yoshida K."/>
            <person name="Sommer R.J."/>
        </authorList>
    </citation>
    <scope>NUCLEOTIDE SEQUENCE</scope>
    <source>
        <strain evidence="7">RS5133</strain>
    </source>
</reference>
<dbReference type="SMART" id="SM00220">
    <property type="entry name" value="S_TKc"/>
    <property type="match status" value="1"/>
</dbReference>
<evidence type="ECO:0000256" key="1">
    <source>
        <dbReference type="ARBA" id="ARBA00022679"/>
    </source>
</evidence>
<evidence type="ECO:0000256" key="3">
    <source>
        <dbReference type="ARBA" id="ARBA00022777"/>
    </source>
</evidence>
<accession>A0AAV5WSA0</accession>
<evidence type="ECO:0000313" key="7">
    <source>
        <dbReference type="EMBL" id="GMT35059.1"/>
    </source>
</evidence>
<evidence type="ECO:0000259" key="6">
    <source>
        <dbReference type="PROSITE" id="PS50011"/>
    </source>
</evidence>
<evidence type="ECO:0000313" key="8">
    <source>
        <dbReference type="Proteomes" id="UP001432322"/>
    </source>
</evidence>
<evidence type="ECO:0000256" key="2">
    <source>
        <dbReference type="ARBA" id="ARBA00022741"/>
    </source>
</evidence>
<comment type="similarity">
    <text evidence="5">Belongs to the protein kinase superfamily. Ser/Thr protein kinase family. GCN2 subfamily.</text>
</comment>
<evidence type="ECO:0000256" key="5">
    <source>
        <dbReference type="ARBA" id="ARBA00037982"/>
    </source>
</evidence>
<comment type="caution">
    <text evidence="7">The sequence shown here is derived from an EMBL/GenBank/DDBJ whole genome shotgun (WGS) entry which is preliminary data.</text>
</comment>
<dbReference type="EMBL" id="BTSY01000007">
    <property type="protein sequence ID" value="GMT35059.1"/>
    <property type="molecule type" value="Genomic_DNA"/>
</dbReference>
<dbReference type="GO" id="GO:0005634">
    <property type="term" value="C:nucleus"/>
    <property type="evidence" value="ECO:0007669"/>
    <property type="project" value="TreeGrafter"/>
</dbReference>
<dbReference type="SUPFAM" id="SSF56112">
    <property type="entry name" value="Protein kinase-like (PK-like)"/>
    <property type="match status" value="1"/>
</dbReference>
<sequence length="136" mass="15602">MQLCKQSLANWLSENQGKPRDPIRMKAIFKQIVEAVAYLHDKQLIHRDLKPENILFTDDDQVKVCDLGIAAEMKIIDGVEVECTRTAIGTPLYSSPEQFQFWGKCTSKLDMFTLGLIYVELLVPMTHEDRQIVSFN</sequence>
<dbReference type="PANTHER" id="PTHR11042:SF91">
    <property type="entry name" value="EUKARYOTIC TRANSLATION INITIATION FACTOR 2-ALPHA KINASE"/>
    <property type="match status" value="1"/>
</dbReference>
<gene>
    <name evidence="7" type="ORF">PFISCL1PPCAC_26356</name>
</gene>
<dbReference type="PROSITE" id="PS50011">
    <property type="entry name" value="PROTEIN_KINASE_DOM"/>
    <property type="match status" value="1"/>
</dbReference>
<keyword evidence="3" id="KW-0418">Kinase</keyword>
<dbReference type="PROSITE" id="PS00108">
    <property type="entry name" value="PROTEIN_KINASE_ST"/>
    <property type="match status" value="1"/>
</dbReference>
<dbReference type="InterPro" id="IPR050339">
    <property type="entry name" value="CC_SR_Kinase"/>
</dbReference>
<dbReference type="GO" id="GO:0005737">
    <property type="term" value="C:cytoplasm"/>
    <property type="evidence" value="ECO:0007669"/>
    <property type="project" value="TreeGrafter"/>
</dbReference>
<dbReference type="InterPro" id="IPR011009">
    <property type="entry name" value="Kinase-like_dom_sf"/>
</dbReference>
<keyword evidence="1" id="KW-0808">Transferase</keyword>
<dbReference type="InterPro" id="IPR000719">
    <property type="entry name" value="Prot_kinase_dom"/>
</dbReference>
<feature type="domain" description="Protein kinase" evidence="6">
    <location>
        <begin position="1"/>
        <end position="136"/>
    </location>
</feature>
<feature type="non-terminal residue" evidence="7">
    <location>
        <position position="136"/>
    </location>
</feature>
<name>A0AAV5WSA0_9BILA</name>
<dbReference type="Pfam" id="PF00069">
    <property type="entry name" value="Pkinase"/>
    <property type="match status" value="1"/>
</dbReference>
<keyword evidence="2" id="KW-0547">Nucleotide-binding</keyword>
<dbReference type="PANTHER" id="PTHR11042">
    <property type="entry name" value="EUKARYOTIC TRANSLATION INITIATION FACTOR 2-ALPHA KINASE EIF2-ALPHA KINASE -RELATED"/>
    <property type="match status" value="1"/>
</dbReference>
<keyword evidence="8" id="KW-1185">Reference proteome</keyword>
<proteinExistence type="inferred from homology"/>
<dbReference type="GO" id="GO:0005524">
    <property type="term" value="F:ATP binding"/>
    <property type="evidence" value="ECO:0007669"/>
    <property type="project" value="UniProtKB-KW"/>
</dbReference>
<dbReference type="Proteomes" id="UP001432322">
    <property type="component" value="Unassembled WGS sequence"/>
</dbReference>
<dbReference type="InterPro" id="IPR008271">
    <property type="entry name" value="Ser/Thr_kinase_AS"/>
</dbReference>
<dbReference type="GO" id="GO:0004694">
    <property type="term" value="F:eukaryotic translation initiation factor 2alpha kinase activity"/>
    <property type="evidence" value="ECO:0007669"/>
    <property type="project" value="TreeGrafter"/>
</dbReference>
<dbReference type="AlphaFoldDB" id="A0AAV5WSA0"/>